<name>A0A9J6BJY9_POLVA</name>
<protein>
    <recommendedName>
        <fullName evidence="4">Protein rolling stone</fullName>
    </recommendedName>
</protein>
<feature type="transmembrane region" description="Helical" evidence="1">
    <location>
        <begin position="34"/>
        <end position="56"/>
    </location>
</feature>
<sequence length="261" mass="29897">MVVKVIPKFKTCGFTHENPEVFVMSQWQNKPKSIIYLMYRWVFAIFFIFVLCYSMISSVEDDSINYWFIYLTNIGLLICTIYSVYAAIFVSIVHFGIISLESNSFSYKVFWFLSNISIVLALLISIVYWATLYDWSKGLLTVLDFLIHAMNSVAMLIDLFIVLHPMYFFHVIYSLGVGLLYLIFSIIYYVSGGTDINGNDYIYSILNWNKAGQTTGIVFAVIALAIILHCVAVGLHFGRAKLHRVATKGRQQSFEVNKPDV</sequence>
<feature type="transmembrane region" description="Helical" evidence="1">
    <location>
        <begin position="142"/>
        <end position="163"/>
    </location>
</feature>
<dbReference type="AlphaFoldDB" id="A0A9J6BJY9"/>
<feature type="transmembrane region" description="Helical" evidence="1">
    <location>
        <begin position="170"/>
        <end position="191"/>
    </location>
</feature>
<proteinExistence type="predicted"/>
<evidence type="ECO:0000313" key="2">
    <source>
        <dbReference type="EMBL" id="KAG5670109.1"/>
    </source>
</evidence>
<dbReference type="PANTHER" id="PTHR12242:SF49">
    <property type="entry name" value="HEADBUTT, ISOFORM E"/>
    <property type="match status" value="1"/>
</dbReference>
<evidence type="ECO:0000313" key="3">
    <source>
        <dbReference type="Proteomes" id="UP001107558"/>
    </source>
</evidence>
<dbReference type="OrthoDB" id="419711at2759"/>
<dbReference type="Proteomes" id="UP001107558">
    <property type="component" value="Chromosome 3"/>
</dbReference>
<feature type="transmembrane region" description="Helical" evidence="1">
    <location>
        <begin position="68"/>
        <end position="97"/>
    </location>
</feature>
<feature type="transmembrane region" description="Helical" evidence="1">
    <location>
        <begin position="109"/>
        <end position="130"/>
    </location>
</feature>
<dbReference type="EMBL" id="JADBJN010000003">
    <property type="protein sequence ID" value="KAG5670109.1"/>
    <property type="molecule type" value="Genomic_DNA"/>
</dbReference>
<evidence type="ECO:0008006" key="4">
    <source>
        <dbReference type="Google" id="ProtNLM"/>
    </source>
</evidence>
<accession>A0A9J6BJY9</accession>
<comment type="caution">
    <text evidence="2">The sequence shown here is derived from an EMBL/GenBank/DDBJ whole genome shotgun (WGS) entry which is preliminary data.</text>
</comment>
<evidence type="ECO:0000256" key="1">
    <source>
        <dbReference type="SAM" id="Phobius"/>
    </source>
</evidence>
<dbReference type="PANTHER" id="PTHR12242">
    <property type="entry name" value="OS02G0130600 PROTEIN-RELATED"/>
    <property type="match status" value="1"/>
</dbReference>
<dbReference type="GO" id="GO:0016020">
    <property type="term" value="C:membrane"/>
    <property type="evidence" value="ECO:0007669"/>
    <property type="project" value="TreeGrafter"/>
</dbReference>
<dbReference type="InterPro" id="IPR049352">
    <property type="entry name" value="Rost"/>
</dbReference>
<keyword evidence="3" id="KW-1185">Reference proteome</keyword>
<gene>
    <name evidence="2" type="ORF">PVAND_000392</name>
</gene>
<keyword evidence="1" id="KW-0812">Transmembrane</keyword>
<keyword evidence="1" id="KW-1133">Transmembrane helix</keyword>
<dbReference type="Pfam" id="PF21534">
    <property type="entry name" value="Rost"/>
    <property type="match status" value="1"/>
</dbReference>
<organism evidence="2 3">
    <name type="scientific">Polypedilum vanderplanki</name>
    <name type="common">Sleeping chironomid midge</name>
    <dbReference type="NCBI Taxonomy" id="319348"/>
    <lineage>
        <taxon>Eukaryota</taxon>
        <taxon>Metazoa</taxon>
        <taxon>Ecdysozoa</taxon>
        <taxon>Arthropoda</taxon>
        <taxon>Hexapoda</taxon>
        <taxon>Insecta</taxon>
        <taxon>Pterygota</taxon>
        <taxon>Neoptera</taxon>
        <taxon>Endopterygota</taxon>
        <taxon>Diptera</taxon>
        <taxon>Nematocera</taxon>
        <taxon>Chironomoidea</taxon>
        <taxon>Chironomidae</taxon>
        <taxon>Chironominae</taxon>
        <taxon>Polypedilum</taxon>
        <taxon>Polypedilum</taxon>
    </lineage>
</organism>
<feature type="transmembrane region" description="Helical" evidence="1">
    <location>
        <begin position="211"/>
        <end position="235"/>
    </location>
</feature>
<reference evidence="2" key="1">
    <citation type="submission" date="2021-03" db="EMBL/GenBank/DDBJ databases">
        <title>Chromosome level genome of the anhydrobiotic midge Polypedilum vanderplanki.</title>
        <authorList>
            <person name="Yoshida Y."/>
            <person name="Kikawada T."/>
            <person name="Gusev O."/>
        </authorList>
    </citation>
    <scope>NUCLEOTIDE SEQUENCE</scope>
    <source>
        <strain evidence="2">NIAS01</strain>
        <tissue evidence="2">Whole body or cell culture</tissue>
    </source>
</reference>
<keyword evidence="1" id="KW-0472">Membrane</keyword>